<dbReference type="Proteomes" id="UP000284842">
    <property type="component" value="Unassembled WGS sequence"/>
</dbReference>
<proteinExistence type="predicted"/>
<dbReference type="InParanoid" id="A0A409VVW1"/>
<protein>
    <submittedName>
        <fullName evidence="1">Uncharacterized protein</fullName>
    </submittedName>
</protein>
<dbReference type="EMBL" id="NHTK01005955">
    <property type="protein sequence ID" value="PPQ70402.1"/>
    <property type="molecule type" value="Genomic_DNA"/>
</dbReference>
<name>A0A409VVW1_9AGAR</name>
<reference evidence="1 2" key="1">
    <citation type="journal article" date="2018" name="Evol. Lett.">
        <title>Horizontal gene cluster transfer increased hallucinogenic mushroom diversity.</title>
        <authorList>
            <person name="Reynolds H.T."/>
            <person name="Vijayakumar V."/>
            <person name="Gluck-Thaler E."/>
            <person name="Korotkin H.B."/>
            <person name="Matheny P.B."/>
            <person name="Slot J.C."/>
        </authorList>
    </citation>
    <scope>NUCLEOTIDE SEQUENCE [LARGE SCALE GENOMIC DNA]</scope>
    <source>
        <strain evidence="1 2">2629</strain>
    </source>
</reference>
<organism evidence="1 2">
    <name type="scientific">Panaeolus cyanescens</name>
    <dbReference type="NCBI Taxonomy" id="181874"/>
    <lineage>
        <taxon>Eukaryota</taxon>
        <taxon>Fungi</taxon>
        <taxon>Dikarya</taxon>
        <taxon>Basidiomycota</taxon>
        <taxon>Agaricomycotina</taxon>
        <taxon>Agaricomycetes</taxon>
        <taxon>Agaricomycetidae</taxon>
        <taxon>Agaricales</taxon>
        <taxon>Agaricineae</taxon>
        <taxon>Galeropsidaceae</taxon>
        <taxon>Panaeolus</taxon>
    </lineage>
</organism>
<sequence>MSALPLRIRIAIRDEWDDPKSVLASKVAELKTKLGYEIVPGLSTNWENFYKVLLPYYNTPGTDNIHVVSRISEYAELFYETLSQLVDSRDLDDKWIKSLLGALGTGAEACRLTLDIADIEGPRPYLSWVPGDGGFWMSIPRSPPAPKSVVVTGFQDDLLAPNFFYEEDEIPDHHTPVQSGERKWVKTDIADGKGDPSGLEGSASVPDISRMHVSSQPERGGATKRHLPAVKSLNRPLSLFKETAPYVMIVETTTSPLVVECSHQPSLELLADYLKTWGRQNPSDSLKRSFLKVELHESLFFAGLVDELTVEPFYSTANQKRPINPTIILAFIEGVLGFRETHTTGKRWVYKMDVIVDQ</sequence>
<comment type="caution">
    <text evidence="1">The sequence shown here is derived from an EMBL/GenBank/DDBJ whole genome shotgun (WGS) entry which is preliminary data.</text>
</comment>
<evidence type="ECO:0000313" key="1">
    <source>
        <dbReference type="EMBL" id="PPQ70402.1"/>
    </source>
</evidence>
<dbReference type="AlphaFoldDB" id="A0A409VVW1"/>
<keyword evidence="2" id="KW-1185">Reference proteome</keyword>
<accession>A0A409VVW1</accession>
<evidence type="ECO:0000313" key="2">
    <source>
        <dbReference type="Proteomes" id="UP000284842"/>
    </source>
</evidence>
<gene>
    <name evidence="1" type="ORF">CVT24_013140</name>
</gene>
<dbReference type="OrthoDB" id="4926491at2759"/>